<gene>
    <name evidence="8" type="ORF">E4P47_07230</name>
</gene>
<comment type="subcellular location">
    <subcellularLocation>
        <location evidence="1">Cell membrane</location>
        <topology evidence="1">Single-pass membrane protein</topology>
    </subcellularLocation>
    <subcellularLocation>
        <location evidence="7">Cell membrane</location>
        <topology evidence="7">Single-pass type II membrane protein</topology>
    </subcellularLocation>
</comment>
<comment type="caution">
    <text evidence="8">The sequence shown here is derived from an EMBL/GenBank/DDBJ whole genome shotgun (WGS) entry which is preliminary data.</text>
</comment>
<keyword evidence="7" id="KW-0653">Protein transport</keyword>
<keyword evidence="5" id="KW-1133">Transmembrane helix</keyword>
<keyword evidence="9" id="KW-1185">Reference proteome</keyword>
<dbReference type="Proteomes" id="UP000297225">
    <property type="component" value="Unassembled WGS sequence"/>
</dbReference>
<dbReference type="PANTHER" id="PTHR30558">
    <property type="entry name" value="EXBD MEMBRANE COMPONENT OF PMF-DRIVEN MACROMOLECULE IMPORT SYSTEM"/>
    <property type="match status" value="1"/>
</dbReference>
<organism evidence="8 9">
    <name type="scientific">Porphyromonas levii</name>
    <dbReference type="NCBI Taxonomy" id="28114"/>
    <lineage>
        <taxon>Bacteria</taxon>
        <taxon>Pseudomonadati</taxon>
        <taxon>Bacteroidota</taxon>
        <taxon>Bacteroidia</taxon>
        <taxon>Bacteroidales</taxon>
        <taxon>Porphyromonadaceae</taxon>
        <taxon>Porphyromonas</taxon>
    </lineage>
</organism>
<dbReference type="PANTHER" id="PTHR30558:SF3">
    <property type="entry name" value="BIOPOLYMER TRANSPORT PROTEIN EXBD-RELATED"/>
    <property type="match status" value="1"/>
</dbReference>
<evidence type="ECO:0000256" key="6">
    <source>
        <dbReference type="ARBA" id="ARBA00023136"/>
    </source>
</evidence>
<evidence type="ECO:0000256" key="7">
    <source>
        <dbReference type="RuleBase" id="RU003879"/>
    </source>
</evidence>
<dbReference type="GO" id="GO:0005886">
    <property type="term" value="C:plasma membrane"/>
    <property type="evidence" value="ECO:0007669"/>
    <property type="project" value="UniProtKB-SubCell"/>
</dbReference>
<comment type="similarity">
    <text evidence="2 7">Belongs to the ExbD/TolR family.</text>
</comment>
<dbReference type="GeneID" id="66797560"/>
<evidence type="ECO:0000256" key="5">
    <source>
        <dbReference type="ARBA" id="ARBA00022989"/>
    </source>
</evidence>
<evidence type="ECO:0000256" key="3">
    <source>
        <dbReference type="ARBA" id="ARBA00022475"/>
    </source>
</evidence>
<dbReference type="STRING" id="1122973.GCA_000379925_00222"/>
<dbReference type="RefSeq" id="WP_018357497.1">
    <property type="nucleotide sequence ID" value="NZ_CP197400.1"/>
</dbReference>
<protein>
    <submittedName>
        <fullName evidence="8">Biopolymer transporter ExbD</fullName>
    </submittedName>
</protein>
<keyword evidence="4 7" id="KW-0812">Transmembrane</keyword>
<keyword evidence="6" id="KW-0472">Membrane</keyword>
<evidence type="ECO:0000313" key="9">
    <source>
        <dbReference type="Proteomes" id="UP000297225"/>
    </source>
</evidence>
<evidence type="ECO:0000313" key="8">
    <source>
        <dbReference type="EMBL" id="TFH94499.1"/>
    </source>
</evidence>
<evidence type="ECO:0000256" key="4">
    <source>
        <dbReference type="ARBA" id="ARBA00022692"/>
    </source>
</evidence>
<reference evidence="8 9" key="1">
    <citation type="submission" date="2019-03" db="EMBL/GenBank/DDBJ databases">
        <title>Porphyromonas levii Isolated from the Uterus of Dairy Cows.</title>
        <authorList>
            <person name="Francis A.M."/>
        </authorList>
    </citation>
    <scope>NUCLEOTIDE SEQUENCE [LARGE SCALE GENOMIC DNA]</scope>
    <source>
        <strain evidence="8 9">AF5678</strain>
    </source>
</reference>
<dbReference type="GO" id="GO:0022857">
    <property type="term" value="F:transmembrane transporter activity"/>
    <property type="evidence" value="ECO:0007669"/>
    <property type="project" value="InterPro"/>
</dbReference>
<dbReference type="InterPro" id="IPR003400">
    <property type="entry name" value="ExbD"/>
</dbReference>
<keyword evidence="3" id="KW-1003">Cell membrane</keyword>
<sequence>MARGKKKIPKINGSSSADISFILLLFFLLTTSMGSDSGLARQLPPAVPPDQQDVSIDINRRNMLRVNVNNRGQILANGEVVDLNGLREKVAEFVLNENDRSDLAERVVESFPLVGAQKVTKNHVISLTNTVDTRYSDYILVQNELTKAYMQIRDQQSRKLFGLSFKDASLQQQEVLIDMYPQKISEANPREFGSKKK</sequence>
<evidence type="ECO:0000256" key="2">
    <source>
        <dbReference type="ARBA" id="ARBA00005811"/>
    </source>
</evidence>
<dbReference type="GO" id="GO:0015031">
    <property type="term" value="P:protein transport"/>
    <property type="evidence" value="ECO:0007669"/>
    <property type="project" value="UniProtKB-KW"/>
</dbReference>
<name>A0A4Y8WQ46_9PORP</name>
<dbReference type="AlphaFoldDB" id="A0A4Y8WQ46"/>
<proteinExistence type="inferred from homology"/>
<dbReference type="OrthoDB" id="9801500at2"/>
<keyword evidence="7" id="KW-0813">Transport</keyword>
<accession>A0A4Y8WQ46</accession>
<dbReference type="Pfam" id="PF02472">
    <property type="entry name" value="ExbD"/>
    <property type="match status" value="1"/>
</dbReference>
<evidence type="ECO:0000256" key="1">
    <source>
        <dbReference type="ARBA" id="ARBA00004162"/>
    </source>
</evidence>
<dbReference type="EMBL" id="SPNC01000115">
    <property type="protein sequence ID" value="TFH94499.1"/>
    <property type="molecule type" value="Genomic_DNA"/>
</dbReference>